<keyword evidence="3" id="KW-1185">Reference proteome</keyword>
<dbReference type="Pfam" id="PF00668">
    <property type="entry name" value="Condensation"/>
    <property type="match status" value="1"/>
</dbReference>
<evidence type="ECO:0000313" key="3">
    <source>
        <dbReference type="Proteomes" id="UP000008311"/>
    </source>
</evidence>
<dbReference type="EMBL" id="EQ995382">
    <property type="protein sequence ID" value="EEF22284.1"/>
    <property type="molecule type" value="Genomic_DNA"/>
</dbReference>
<evidence type="ECO:0000259" key="1">
    <source>
        <dbReference type="Pfam" id="PF00668"/>
    </source>
</evidence>
<proteinExistence type="predicted"/>
<feature type="non-terminal residue" evidence="2">
    <location>
        <position position="303"/>
    </location>
</feature>
<dbReference type="InterPro" id="IPR023213">
    <property type="entry name" value="CAT-like_dom_sf"/>
</dbReference>
<dbReference type="Gene3D" id="3.30.559.30">
    <property type="entry name" value="Nonribosomal peptide synthetase, condensation domain"/>
    <property type="match status" value="1"/>
</dbReference>
<dbReference type="SUPFAM" id="SSF52777">
    <property type="entry name" value="CoA-dependent acyltransferases"/>
    <property type="match status" value="2"/>
</dbReference>
<dbReference type="eggNOG" id="ENOG502S5WU">
    <property type="taxonomic scope" value="Eukaryota"/>
</dbReference>
<reference evidence="3" key="1">
    <citation type="journal article" date="2010" name="Nat. Biotechnol.">
        <title>Draft genome sequence of the oilseed species Ricinus communis.</title>
        <authorList>
            <person name="Chan A.P."/>
            <person name="Crabtree J."/>
            <person name="Zhao Q."/>
            <person name="Lorenzi H."/>
            <person name="Orvis J."/>
            <person name="Puiu D."/>
            <person name="Melake-Berhan A."/>
            <person name="Jones K.M."/>
            <person name="Redman J."/>
            <person name="Chen G."/>
            <person name="Cahoon E.B."/>
            <person name="Gedil M."/>
            <person name="Stanke M."/>
            <person name="Haas B.J."/>
            <person name="Wortman J.R."/>
            <person name="Fraser-Liggett C.M."/>
            <person name="Ravel J."/>
            <person name="Rabinowicz P.D."/>
        </authorList>
    </citation>
    <scope>NUCLEOTIDE SEQUENCE [LARGE SCALE GENOMIC DNA]</scope>
    <source>
        <strain evidence="3">cv. Hale</strain>
    </source>
</reference>
<name>B9TPD0_RICCO</name>
<protein>
    <recommendedName>
        <fullName evidence="1">Condensation domain-containing protein</fullName>
    </recommendedName>
</protein>
<dbReference type="PANTHER" id="PTHR45398:SF1">
    <property type="entry name" value="ENZYME, PUTATIVE (JCVI)-RELATED"/>
    <property type="match status" value="1"/>
</dbReference>
<dbReference type="PANTHER" id="PTHR45398">
    <property type="match status" value="1"/>
</dbReference>
<dbReference type="STRING" id="3988.B9TPD0"/>
<dbReference type="GO" id="GO:0003824">
    <property type="term" value="F:catalytic activity"/>
    <property type="evidence" value="ECO:0007669"/>
    <property type="project" value="InterPro"/>
</dbReference>
<sequence>MWRCATRAAHAAEDEGGEPYQEVLAQAHVVLDRRTCAVDAVDAVLAAEAARPFDLAGDLPLRALLLDLGPDDHVLALVVHHVATDGWSMERLLEDLATAYRARAAGEAPAFDPLPVQYADYALWQRTLLGEEADPESLIGRQITYWRDTLQNLPVELSLPLDRPRPLHPQRTVGVVPLALPVDLIGRIEALGRAHGATAFMVLHAAASALLSRLGAGTDIAIGTVVAGRDDAALEALVGFFVNTLVLRLDLSGDPDFGSLVARSREVCLDAYVNQDVPFERLVDALDPPRAPGRQPLFQTMLV</sequence>
<evidence type="ECO:0000313" key="2">
    <source>
        <dbReference type="EMBL" id="EEF22284.1"/>
    </source>
</evidence>
<dbReference type="InterPro" id="IPR001242">
    <property type="entry name" value="Condensation_dom"/>
</dbReference>
<organism evidence="2 3">
    <name type="scientific">Ricinus communis</name>
    <name type="common">Castor bean</name>
    <dbReference type="NCBI Taxonomy" id="3988"/>
    <lineage>
        <taxon>Eukaryota</taxon>
        <taxon>Viridiplantae</taxon>
        <taxon>Streptophyta</taxon>
        <taxon>Embryophyta</taxon>
        <taxon>Tracheophyta</taxon>
        <taxon>Spermatophyta</taxon>
        <taxon>Magnoliopsida</taxon>
        <taxon>eudicotyledons</taxon>
        <taxon>Gunneridae</taxon>
        <taxon>Pentapetalae</taxon>
        <taxon>rosids</taxon>
        <taxon>fabids</taxon>
        <taxon>Malpighiales</taxon>
        <taxon>Euphorbiaceae</taxon>
        <taxon>Acalyphoideae</taxon>
        <taxon>Acalypheae</taxon>
        <taxon>Ricinus</taxon>
    </lineage>
</organism>
<feature type="domain" description="Condensation" evidence="1">
    <location>
        <begin position="13"/>
        <end position="303"/>
    </location>
</feature>
<accession>B9TPD0</accession>
<dbReference type="Gene3D" id="3.30.559.10">
    <property type="entry name" value="Chloramphenicol acetyltransferase-like domain"/>
    <property type="match status" value="1"/>
</dbReference>
<dbReference type="Proteomes" id="UP000008311">
    <property type="component" value="Unassembled WGS sequence"/>
</dbReference>
<dbReference type="InParanoid" id="B9TPD0"/>
<dbReference type="AlphaFoldDB" id="B9TPD0"/>
<gene>
    <name evidence="2" type="ORF">RCOM_1964230</name>
</gene>